<dbReference type="PROSITE" id="PS50850">
    <property type="entry name" value="MFS"/>
    <property type="match status" value="1"/>
</dbReference>
<dbReference type="AlphaFoldDB" id="A0A9P4NDM4"/>
<feature type="compositionally biased region" description="Basic and acidic residues" evidence="5">
    <location>
        <begin position="15"/>
        <end position="24"/>
    </location>
</feature>
<keyword evidence="2 6" id="KW-0812">Transmembrane</keyword>
<feature type="transmembrane region" description="Helical" evidence="6">
    <location>
        <begin position="377"/>
        <end position="396"/>
    </location>
</feature>
<organism evidence="8 9">
    <name type="scientific">Tothia fuscella</name>
    <dbReference type="NCBI Taxonomy" id="1048955"/>
    <lineage>
        <taxon>Eukaryota</taxon>
        <taxon>Fungi</taxon>
        <taxon>Dikarya</taxon>
        <taxon>Ascomycota</taxon>
        <taxon>Pezizomycotina</taxon>
        <taxon>Dothideomycetes</taxon>
        <taxon>Pleosporomycetidae</taxon>
        <taxon>Venturiales</taxon>
        <taxon>Cylindrosympodiaceae</taxon>
        <taxon>Tothia</taxon>
    </lineage>
</organism>
<name>A0A9P4NDM4_9PEZI</name>
<evidence type="ECO:0000313" key="9">
    <source>
        <dbReference type="Proteomes" id="UP000800235"/>
    </source>
</evidence>
<gene>
    <name evidence="8" type="ORF">EJ08DRAFT_644143</name>
</gene>
<dbReference type="PANTHER" id="PTHR23501">
    <property type="entry name" value="MAJOR FACILITATOR SUPERFAMILY"/>
    <property type="match status" value="1"/>
</dbReference>
<dbReference type="PANTHER" id="PTHR23501:SF198">
    <property type="entry name" value="AZOLE RESISTANCE PROTEIN 1-RELATED"/>
    <property type="match status" value="1"/>
</dbReference>
<feature type="transmembrane region" description="Helical" evidence="6">
    <location>
        <begin position="203"/>
        <end position="223"/>
    </location>
</feature>
<reference evidence="8" key="1">
    <citation type="journal article" date="2020" name="Stud. Mycol.">
        <title>101 Dothideomycetes genomes: a test case for predicting lifestyles and emergence of pathogens.</title>
        <authorList>
            <person name="Haridas S."/>
            <person name="Albert R."/>
            <person name="Binder M."/>
            <person name="Bloem J."/>
            <person name="Labutti K."/>
            <person name="Salamov A."/>
            <person name="Andreopoulos B."/>
            <person name="Baker S."/>
            <person name="Barry K."/>
            <person name="Bills G."/>
            <person name="Bluhm B."/>
            <person name="Cannon C."/>
            <person name="Castanera R."/>
            <person name="Culley D."/>
            <person name="Daum C."/>
            <person name="Ezra D."/>
            <person name="Gonzalez J."/>
            <person name="Henrissat B."/>
            <person name="Kuo A."/>
            <person name="Liang C."/>
            <person name="Lipzen A."/>
            <person name="Lutzoni F."/>
            <person name="Magnuson J."/>
            <person name="Mondo S."/>
            <person name="Nolan M."/>
            <person name="Ohm R."/>
            <person name="Pangilinan J."/>
            <person name="Park H.-J."/>
            <person name="Ramirez L."/>
            <person name="Alfaro M."/>
            <person name="Sun H."/>
            <person name="Tritt A."/>
            <person name="Yoshinaga Y."/>
            <person name="Zwiers L.-H."/>
            <person name="Turgeon B."/>
            <person name="Goodwin S."/>
            <person name="Spatafora J."/>
            <person name="Crous P."/>
            <person name="Grigoriev I."/>
        </authorList>
    </citation>
    <scope>NUCLEOTIDE SEQUENCE</scope>
    <source>
        <strain evidence="8">CBS 130266</strain>
    </source>
</reference>
<feature type="transmembrane region" description="Helical" evidence="6">
    <location>
        <begin position="174"/>
        <end position="197"/>
    </location>
</feature>
<keyword evidence="4 6" id="KW-0472">Membrane</keyword>
<feature type="transmembrane region" description="Helical" evidence="6">
    <location>
        <begin position="275"/>
        <end position="295"/>
    </location>
</feature>
<keyword evidence="9" id="KW-1185">Reference proteome</keyword>
<dbReference type="Pfam" id="PF07690">
    <property type="entry name" value="MFS_1"/>
    <property type="match status" value="1"/>
</dbReference>
<evidence type="ECO:0000256" key="6">
    <source>
        <dbReference type="SAM" id="Phobius"/>
    </source>
</evidence>
<accession>A0A9P4NDM4</accession>
<dbReference type="GO" id="GO:0005886">
    <property type="term" value="C:plasma membrane"/>
    <property type="evidence" value="ECO:0007669"/>
    <property type="project" value="TreeGrafter"/>
</dbReference>
<evidence type="ECO:0000256" key="4">
    <source>
        <dbReference type="ARBA" id="ARBA00023136"/>
    </source>
</evidence>
<dbReference type="FunFam" id="1.20.1250.20:FF:000196">
    <property type="entry name" value="MFS toxin efflux pump (AflT)"/>
    <property type="match status" value="1"/>
</dbReference>
<feature type="transmembrane region" description="Helical" evidence="6">
    <location>
        <begin position="311"/>
        <end position="332"/>
    </location>
</feature>
<dbReference type="SUPFAM" id="SSF103473">
    <property type="entry name" value="MFS general substrate transporter"/>
    <property type="match status" value="1"/>
</dbReference>
<protein>
    <submittedName>
        <fullName evidence="8">Efflux pump antibiotic resistance protein</fullName>
    </submittedName>
</protein>
<comment type="subcellular location">
    <subcellularLocation>
        <location evidence="1">Membrane</location>
        <topology evidence="1">Multi-pass membrane protein</topology>
    </subcellularLocation>
</comment>
<dbReference type="OrthoDB" id="10021397at2759"/>
<proteinExistence type="predicted"/>
<keyword evidence="3 6" id="KW-1133">Transmembrane helix</keyword>
<dbReference type="CDD" id="cd17502">
    <property type="entry name" value="MFS_Azr1_MDR_like"/>
    <property type="match status" value="1"/>
</dbReference>
<evidence type="ECO:0000256" key="1">
    <source>
        <dbReference type="ARBA" id="ARBA00004141"/>
    </source>
</evidence>
<evidence type="ECO:0000256" key="2">
    <source>
        <dbReference type="ARBA" id="ARBA00022692"/>
    </source>
</evidence>
<feature type="transmembrane region" description="Helical" evidence="6">
    <location>
        <begin position="352"/>
        <end position="370"/>
    </location>
</feature>
<evidence type="ECO:0000259" key="7">
    <source>
        <dbReference type="PROSITE" id="PS50850"/>
    </source>
</evidence>
<dbReference type="PRINTS" id="PR01035">
    <property type="entry name" value="TCRTETA"/>
</dbReference>
<evidence type="ECO:0000256" key="3">
    <source>
        <dbReference type="ARBA" id="ARBA00022989"/>
    </source>
</evidence>
<dbReference type="GO" id="GO:0022857">
    <property type="term" value="F:transmembrane transporter activity"/>
    <property type="evidence" value="ECO:0007669"/>
    <property type="project" value="InterPro"/>
</dbReference>
<feature type="region of interest" description="Disordered" evidence="5">
    <location>
        <begin position="1"/>
        <end position="34"/>
    </location>
</feature>
<feature type="transmembrane region" description="Helical" evidence="6">
    <location>
        <begin position="512"/>
        <end position="531"/>
    </location>
</feature>
<dbReference type="Gene3D" id="1.20.1720.10">
    <property type="entry name" value="Multidrug resistance protein D"/>
    <property type="match status" value="1"/>
</dbReference>
<feature type="transmembrane region" description="Helical" evidence="6">
    <location>
        <begin position="244"/>
        <end position="263"/>
    </location>
</feature>
<dbReference type="InterPro" id="IPR001958">
    <property type="entry name" value="Tet-R_TetA/multi-R_MdtG-like"/>
</dbReference>
<evidence type="ECO:0000313" key="8">
    <source>
        <dbReference type="EMBL" id="KAF2415860.1"/>
    </source>
</evidence>
<comment type="caution">
    <text evidence="8">The sequence shown here is derived from an EMBL/GenBank/DDBJ whole genome shotgun (WGS) entry which is preliminary data.</text>
</comment>
<sequence>MMWLKTKNPQSTQNHELESKRDPQQTESNSSTQDEEIKYPGLKVVIPVTFSLCLACFLVALDRIIISVAVPTISNQFNSFDDIAWYESAYLLTYATLQLPKGRAYTFFPAKWIFLATIVIFEIGSIVCAAAPNSSAFIIGRAIAGIGSAGTTTGSTVIFVDLLPLEKRAAYQGFLGATFGLASIAGPLLGGVFTSKITWRWCFWINLPVGGHALLLMIFILPLKPALREHVGKSSIDRVWQFDPIGTAILIPGLILLLLGLQWGGSESWRSTKVIVTLISGIILLVAFAISQIFIGENGTIPPRIICQRSIAAATAVSLGFGSTLVIITFYLPLWYQAITGLSAVDAGVRMIGYFLVTVVFVIAGGLLVFKAGYYTPVLIVGTALTVVGCGLFTTFRTNTSTARSIGYQVVIGAGLGLSLPQSNNAAQTVLSRKDIPIGITLIQFANQIGGTIFVSVCQGVLQSTLSTQLGQSIPGFDASAISHAGASDLAKLVPEEQLPALLEAYNKGIDDVFYCALAVACLAFVASWFLKWKSVKKQPQA</sequence>
<dbReference type="Gene3D" id="1.20.1250.20">
    <property type="entry name" value="MFS general substrate transporter like domains"/>
    <property type="match status" value="1"/>
</dbReference>
<feature type="transmembrane region" description="Helical" evidence="6">
    <location>
        <begin position="44"/>
        <end position="71"/>
    </location>
</feature>
<evidence type="ECO:0000256" key="5">
    <source>
        <dbReference type="SAM" id="MobiDB-lite"/>
    </source>
</evidence>
<feature type="domain" description="Major facilitator superfamily (MFS) profile" evidence="7">
    <location>
        <begin position="48"/>
        <end position="536"/>
    </location>
</feature>
<dbReference type="InterPro" id="IPR036259">
    <property type="entry name" value="MFS_trans_sf"/>
</dbReference>
<dbReference type="InterPro" id="IPR020846">
    <property type="entry name" value="MFS_dom"/>
</dbReference>
<feature type="transmembrane region" description="Helical" evidence="6">
    <location>
        <begin position="138"/>
        <end position="162"/>
    </location>
</feature>
<dbReference type="InterPro" id="IPR011701">
    <property type="entry name" value="MFS"/>
</dbReference>
<dbReference type="Proteomes" id="UP000800235">
    <property type="component" value="Unassembled WGS sequence"/>
</dbReference>
<dbReference type="EMBL" id="MU007177">
    <property type="protein sequence ID" value="KAF2415860.1"/>
    <property type="molecule type" value="Genomic_DNA"/>
</dbReference>
<feature type="transmembrane region" description="Helical" evidence="6">
    <location>
        <begin position="112"/>
        <end position="132"/>
    </location>
</feature>